<keyword evidence="2 5" id="KW-0067">ATP-binding</keyword>
<dbReference type="Gene3D" id="1.25.40.10">
    <property type="entry name" value="Tetratricopeptide repeat domain"/>
    <property type="match status" value="1"/>
</dbReference>
<dbReference type="SMART" id="SM00421">
    <property type="entry name" value="HTH_LUXR"/>
    <property type="match status" value="1"/>
</dbReference>
<dbReference type="CDD" id="cd06170">
    <property type="entry name" value="LuxR_C_like"/>
    <property type="match status" value="1"/>
</dbReference>
<dbReference type="PANTHER" id="PTHR16305">
    <property type="entry name" value="TESTICULAR SOLUBLE ADENYLYL CYCLASE"/>
    <property type="match status" value="1"/>
</dbReference>
<dbReference type="PANTHER" id="PTHR16305:SF35">
    <property type="entry name" value="TRANSCRIPTIONAL ACTIVATOR DOMAIN"/>
    <property type="match status" value="1"/>
</dbReference>
<dbReference type="InterPro" id="IPR011990">
    <property type="entry name" value="TPR-like_helical_dom_sf"/>
</dbReference>
<name>A0ABV9WI21_9ACTN</name>
<dbReference type="Pfam" id="PF00196">
    <property type="entry name" value="GerE"/>
    <property type="match status" value="1"/>
</dbReference>
<evidence type="ECO:0000313" key="6">
    <source>
        <dbReference type="Proteomes" id="UP001595912"/>
    </source>
</evidence>
<dbReference type="EMBL" id="JBHSIU010000121">
    <property type="protein sequence ID" value="MFC5007270.1"/>
    <property type="molecule type" value="Genomic_DNA"/>
</dbReference>
<sequence length="998" mass="106701">MRMTSSHEPEHHRLDSARPSGDAPGDRGLCHGTADVLGLATGEATMNHSTGALVERDEHLNVLKDLLSASVRGQGRAVMLTGASGSGKTVLLNRLAQLAWEAGAKVVTAVASHAEQSLPLGVIGQLAHSAGLLAESDSPVAGLLEEAMSARWDSTDTEQARDATPARKLHALCMALLSRAADQPLLLYVDDVHHADPSSLQCLSYLMRRIHTARILVVLAAIPQLAPVHPMQYAELLHSSSSVPLSLRPLTRQGIGQVLAQLPQPADRGLAAQYHAITGGNPRLATALADDSLRRIDHGAEGARTVVGEKFIEAVRTCLYRSEPPALPVARALAVAGQPTEPPVLARLLNINEEMVRCALLTLRRVGLLADGTFRDPRIRTAVLAGMLPDERMDLHRRLASASHAAGEPAIVVARHLVDADRVDEAWAAPTLHEAADQALAEGRIEDAISFLDSACTASVDDRQRAEATSALTRIEWQTNPADAARRLPELVAAVRAGLLVRRHAVASAAHLLWHGLIDDAVDVILMISAAEQMEPEFAASLSVPLLLLAYLFPGHLDRVRGPWESLAARGLMPPPCRPLQAAAELTALAARSPHGDAVAAAEQVVHNTRVDHEALGPIAIALLATIFADRIGATGTSHYPVLHRAAGRRTPTTHALVSAILAEGNLRRGDLAATEEHARRALDLIPAKGWGVAVGAPLSDLVMATTISGAYDAAEEWLSVPVPAAMFDTPFSLKYLHARGTYYLRTNCVRAALIDFQACGRMMVAWDLDLPELVPWRTELARAHIALGRAQHGRELARDQLSRLPQHNVRERGSALWVLAMASDPAERLTLLQEAVMLLRASDDELSTAYAMADLGEALHRAGDVDAARATWQTARRLARRSDAGPLLDRIRPIIGTDDPEEPSAPDAAGGSRPDLAAAVALDGLTDAERRVAALAALGHTNRAIATKLYVTVSTVEQHLTRAYRKLQVSRRADLPTGLIDDGAAERFPDGSEVSAA</sequence>
<comment type="caution">
    <text evidence="5">The sequence shown here is derived from an EMBL/GenBank/DDBJ whole genome shotgun (WGS) entry which is preliminary data.</text>
</comment>
<dbReference type="Pfam" id="PF13191">
    <property type="entry name" value="AAA_16"/>
    <property type="match status" value="1"/>
</dbReference>
<evidence type="ECO:0000256" key="3">
    <source>
        <dbReference type="SAM" id="MobiDB-lite"/>
    </source>
</evidence>
<dbReference type="InterPro" id="IPR016032">
    <property type="entry name" value="Sig_transdc_resp-reg_C-effctor"/>
</dbReference>
<organism evidence="5 6">
    <name type="scientific">Dactylosporangium cerinum</name>
    <dbReference type="NCBI Taxonomy" id="1434730"/>
    <lineage>
        <taxon>Bacteria</taxon>
        <taxon>Bacillati</taxon>
        <taxon>Actinomycetota</taxon>
        <taxon>Actinomycetes</taxon>
        <taxon>Micromonosporales</taxon>
        <taxon>Micromonosporaceae</taxon>
        <taxon>Dactylosporangium</taxon>
    </lineage>
</organism>
<proteinExistence type="predicted"/>
<evidence type="ECO:0000256" key="2">
    <source>
        <dbReference type="ARBA" id="ARBA00022840"/>
    </source>
</evidence>
<keyword evidence="1" id="KW-0547">Nucleotide-binding</keyword>
<keyword evidence="6" id="KW-1185">Reference proteome</keyword>
<dbReference type="InterPro" id="IPR027417">
    <property type="entry name" value="P-loop_NTPase"/>
</dbReference>
<feature type="region of interest" description="Disordered" evidence="3">
    <location>
        <begin position="890"/>
        <end position="914"/>
    </location>
</feature>
<dbReference type="SUPFAM" id="SSF46894">
    <property type="entry name" value="C-terminal effector domain of the bipartite response regulators"/>
    <property type="match status" value="1"/>
</dbReference>
<dbReference type="InterPro" id="IPR041664">
    <property type="entry name" value="AAA_16"/>
</dbReference>
<protein>
    <submittedName>
        <fullName evidence="5">ATP-binding protein</fullName>
    </submittedName>
</protein>
<dbReference type="PROSITE" id="PS50043">
    <property type="entry name" value="HTH_LUXR_2"/>
    <property type="match status" value="1"/>
</dbReference>
<dbReference type="PROSITE" id="PS00622">
    <property type="entry name" value="HTH_LUXR_1"/>
    <property type="match status" value="1"/>
</dbReference>
<dbReference type="InterPro" id="IPR003593">
    <property type="entry name" value="AAA+_ATPase"/>
</dbReference>
<feature type="compositionally biased region" description="Basic and acidic residues" evidence="3">
    <location>
        <begin position="1"/>
        <end position="16"/>
    </location>
</feature>
<dbReference type="Proteomes" id="UP001595912">
    <property type="component" value="Unassembled WGS sequence"/>
</dbReference>
<accession>A0ABV9WI21</accession>
<dbReference type="Gene3D" id="1.10.10.10">
    <property type="entry name" value="Winged helix-like DNA-binding domain superfamily/Winged helix DNA-binding domain"/>
    <property type="match status" value="1"/>
</dbReference>
<evidence type="ECO:0000259" key="4">
    <source>
        <dbReference type="PROSITE" id="PS50043"/>
    </source>
</evidence>
<feature type="region of interest" description="Disordered" evidence="3">
    <location>
        <begin position="1"/>
        <end position="29"/>
    </location>
</feature>
<evidence type="ECO:0000313" key="5">
    <source>
        <dbReference type="EMBL" id="MFC5007270.1"/>
    </source>
</evidence>
<evidence type="ECO:0000256" key="1">
    <source>
        <dbReference type="ARBA" id="ARBA00022741"/>
    </source>
</evidence>
<reference evidence="6" key="1">
    <citation type="journal article" date="2019" name="Int. J. Syst. Evol. Microbiol.">
        <title>The Global Catalogue of Microorganisms (GCM) 10K type strain sequencing project: providing services to taxonomists for standard genome sequencing and annotation.</title>
        <authorList>
            <consortium name="The Broad Institute Genomics Platform"/>
            <consortium name="The Broad Institute Genome Sequencing Center for Infectious Disease"/>
            <person name="Wu L."/>
            <person name="Ma J."/>
        </authorList>
    </citation>
    <scope>NUCLEOTIDE SEQUENCE [LARGE SCALE GENOMIC DNA]</scope>
    <source>
        <strain evidence="6">CGMCC 4.7152</strain>
    </source>
</reference>
<dbReference type="SUPFAM" id="SSF52540">
    <property type="entry name" value="P-loop containing nucleoside triphosphate hydrolases"/>
    <property type="match status" value="1"/>
</dbReference>
<feature type="domain" description="HTH luxR-type" evidence="4">
    <location>
        <begin position="919"/>
        <end position="984"/>
    </location>
</feature>
<gene>
    <name evidence="5" type="ORF">ACFPIJ_56865</name>
</gene>
<dbReference type="SMART" id="SM00382">
    <property type="entry name" value="AAA"/>
    <property type="match status" value="1"/>
</dbReference>
<dbReference type="InterPro" id="IPR036388">
    <property type="entry name" value="WH-like_DNA-bd_sf"/>
</dbReference>
<dbReference type="RefSeq" id="WP_380127916.1">
    <property type="nucleotide sequence ID" value="NZ_JBHSIU010000121.1"/>
</dbReference>
<dbReference type="InterPro" id="IPR000792">
    <property type="entry name" value="Tscrpt_reg_LuxR_C"/>
</dbReference>
<dbReference type="SUPFAM" id="SSF48452">
    <property type="entry name" value="TPR-like"/>
    <property type="match status" value="1"/>
</dbReference>
<dbReference type="Gene3D" id="3.40.50.300">
    <property type="entry name" value="P-loop containing nucleotide triphosphate hydrolases"/>
    <property type="match status" value="1"/>
</dbReference>
<dbReference type="PRINTS" id="PR00038">
    <property type="entry name" value="HTHLUXR"/>
</dbReference>
<dbReference type="GO" id="GO:0005524">
    <property type="term" value="F:ATP binding"/>
    <property type="evidence" value="ECO:0007669"/>
    <property type="project" value="UniProtKB-KW"/>
</dbReference>